<organism evidence="1">
    <name type="scientific">Mucor ambiguus</name>
    <dbReference type="NCBI Taxonomy" id="91626"/>
    <lineage>
        <taxon>Eukaryota</taxon>
        <taxon>Fungi</taxon>
        <taxon>Fungi incertae sedis</taxon>
        <taxon>Mucoromycota</taxon>
        <taxon>Mucoromycotina</taxon>
        <taxon>Mucoromycetes</taxon>
        <taxon>Mucorales</taxon>
        <taxon>Mucorineae</taxon>
        <taxon>Mucoraceae</taxon>
        <taxon>Mucor</taxon>
    </lineage>
</organism>
<dbReference type="AlphaFoldDB" id="A0A0C9MGU5"/>
<evidence type="ECO:0000313" key="1">
    <source>
        <dbReference type="EMBL" id="GAN02277.1"/>
    </source>
</evidence>
<keyword evidence="2" id="KW-1185">Reference proteome</keyword>
<dbReference type="OrthoDB" id="2435739at2759"/>
<name>A0A0C9MGU5_9FUNG</name>
<protein>
    <submittedName>
        <fullName evidence="1">Uncharacterized protein</fullName>
    </submittedName>
</protein>
<proteinExistence type="predicted"/>
<reference evidence="1" key="1">
    <citation type="submission" date="2014-09" db="EMBL/GenBank/DDBJ databases">
        <title>Draft genome sequence of an oleaginous Mucoromycotina fungus Mucor ambiguus NBRC6742.</title>
        <authorList>
            <person name="Takeda I."/>
            <person name="Yamane N."/>
            <person name="Morita T."/>
            <person name="Tamano K."/>
            <person name="Machida M."/>
            <person name="Baker S."/>
            <person name="Koike H."/>
        </authorList>
    </citation>
    <scope>NUCLEOTIDE SEQUENCE</scope>
    <source>
        <strain evidence="1">NBRC 6742</strain>
    </source>
</reference>
<accession>A0A0C9MGU5</accession>
<dbReference type="EMBL" id="DF836308">
    <property type="protein sequence ID" value="GAN02277.1"/>
    <property type="molecule type" value="Genomic_DNA"/>
</dbReference>
<dbReference type="STRING" id="91626.A0A0C9MGU5"/>
<sequence length="206" mass="23117">MALKVCIEDERKAVAADPRFESYRRFCEEICAQDCGYLHVILAAWSKDSWSKKQRPAVVPNESTALGSEWAHRGPLFFGCTFMNTIHKHLILANIVKVYGRTKNIDIYRESFGKVKDGVVATPLNPITLKTLCPRVWPRATVKDSIATKIFVDQECLDASIAMAAKDGTDRISDTSHLYQLRQLRSKFDHPSAHTLCHASGPPLTD</sequence>
<dbReference type="Proteomes" id="UP000053815">
    <property type="component" value="Unassembled WGS sequence"/>
</dbReference>
<evidence type="ECO:0000313" key="2">
    <source>
        <dbReference type="Proteomes" id="UP000053815"/>
    </source>
</evidence>
<gene>
    <name evidence="1" type="ORF">MAM1_0019c01719</name>
</gene>